<dbReference type="GO" id="GO:0009813">
    <property type="term" value="P:flavonoid biosynthetic process"/>
    <property type="evidence" value="ECO:0007669"/>
    <property type="project" value="UniProtKB-KW"/>
</dbReference>
<dbReference type="InterPro" id="IPR050425">
    <property type="entry name" value="NAD(P)_dehydrat-like"/>
</dbReference>
<evidence type="ECO:0000256" key="3">
    <source>
        <dbReference type="ARBA" id="ARBA00023002"/>
    </source>
</evidence>
<dbReference type="PANTHER" id="PTHR10366">
    <property type="entry name" value="NAD DEPENDENT EPIMERASE/DEHYDRATASE"/>
    <property type="match status" value="1"/>
</dbReference>
<dbReference type="EMBL" id="JAINDJ010000003">
    <property type="protein sequence ID" value="KAG9454269.1"/>
    <property type="molecule type" value="Genomic_DNA"/>
</dbReference>
<comment type="pathway">
    <text evidence="1">Secondary metabolite biosynthesis; flavonoid biosynthesis.</text>
</comment>
<feature type="domain" description="NAD-dependent epimerase/dehydratase" evidence="6">
    <location>
        <begin position="12"/>
        <end position="254"/>
    </location>
</feature>
<name>A0AAV7F0Q5_ARIFI</name>
<evidence type="ECO:0000313" key="8">
    <source>
        <dbReference type="Proteomes" id="UP000825729"/>
    </source>
</evidence>
<evidence type="ECO:0000256" key="1">
    <source>
        <dbReference type="ARBA" id="ARBA00004966"/>
    </source>
</evidence>
<keyword evidence="2" id="KW-0521">NADP</keyword>
<accession>A0AAV7F0Q5</accession>
<dbReference type="SUPFAM" id="SSF51735">
    <property type="entry name" value="NAD(P)-binding Rossmann-fold domains"/>
    <property type="match status" value="1"/>
</dbReference>
<dbReference type="GO" id="GO:0016616">
    <property type="term" value="F:oxidoreductase activity, acting on the CH-OH group of donors, NAD or NADP as acceptor"/>
    <property type="evidence" value="ECO:0007669"/>
    <property type="project" value="TreeGrafter"/>
</dbReference>
<dbReference type="InterPro" id="IPR001509">
    <property type="entry name" value="Epimerase_deHydtase"/>
</dbReference>
<organism evidence="7 8">
    <name type="scientific">Aristolochia fimbriata</name>
    <name type="common">White veined hardy Dutchman's pipe vine</name>
    <dbReference type="NCBI Taxonomy" id="158543"/>
    <lineage>
        <taxon>Eukaryota</taxon>
        <taxon>Viridiplantae</taxon>
        <taxon>Streptophyta</taxon>
        <taxon>Embryophyta</taxon>
        <taxon>Tracheophyta</taxon>
        <taxon>Spermatophyta</taxon>
        <taxon>Magnoliopsida</taxon>
        <taxon>Magnoliidae</taxon>
        <taxon>Piperales</taxon>
        <taxon>Aristolochiaceae</taxon>
        <taxon>Aristolochia</taxon>
    </lineage>
</organism>
<dbReference type="Pfam" id="PF01370">
    <property type="entry name" value="Epimerase"/>
    <property type="match status" value="1"/>
</dbReference>
<keyword evidence="4" id="KW-0284">Flavonoid biosynthesis</keyword>
<evidence type="ECO:0000313" key="7">
    <source>
        <dbReference type="EMBL" id="KAG9454269.1"/>
    </source>
</evidence>
<proteinExistence type="inferred from homology"/>
<dbReference type="AlphaFoldDB" id="A0AAV7F0Q5"/>
<dbReference type="Gene3D" id="3.40.50.720">
    <property type="entry name" value="NAD(P)-binding Rossmann-like Domain"/>
    <property type="match status" value="1"/>
</dbReference>
<comment type="similarity">
    <text evidence="5">Belongs to the NAD(P)-dependent epimerase/dehydratase family. Dihydroflavonol-4-reductase subfamily.</text>
</comment>
<protein>
    <recommendedName>
        <fullName evidence="6">NAD-dependent epimerase/dehydratase domain-containing protein</fullName>
    </recommendedName>
</protein>
<evidence type="ECO:0000256" key="5">
    <source>
        <dbReference type="ARBA" id="ARBA00023445"/>
    </source>
</evidence>
<gene>
    <name evidence="7" type="ORF">H6P81_007173</name>
</gene>
<evidence type="ECO:0000256" key="4">
    <source>
        <dbReference type="ARBA" id="ARBA00023241"/>
    </source>
</evidence>
<dbReference type="PANTHER" id="PTHR10366:SF288">
    <property type="entry name" value="ANTHOCYANIDIN REDUCTASE"/>
    <property type="match status" value="1"/>
</dbReference>
<dbReference type="Proteomes" id="UP000825729">
    <property type="component" value="Unassembled WGS sequence"/>
</dbReference>
<evidence type="ECO:0000259" key="6">
    <source>
        <dbReference type="Pfam" id="PF01370"/>
    </source>
</evidence>
<dbReference type="InterPro" id="IPR036291">
    <property type="entry name" value="NAD(P)-bd_dom_sf"/>
</dbReference>
<comment type="caution">
    <text evidence="7">The sequence shown here is derived from an EMBL/GenBank/DDBJ whole genome shotgun (WGS) entry which is preliminary data.</text>
</comment>
<dbReference type="FunFam" id="3.40.50.720:FF:000085">
    <property type="entry name" value="Dihydroflavonol reductase"/>
    <property type="match status" value="1"/>
</dbReference>
<keyword evidence="8" id="KW-1185">Reference proteome</keyword>
<keyword evidence="3" id="KW-0560">Oxidoreductase</keyword>
<reference evidence="7 8" key="1">
    <citation type="submission" date="2021-07" db="EMBL/GenBank/DDBJ databases">
        <title>The Aristolochia fimbriata genome: insights into angiosperm evolution, floral development and chemical biosynthesis.</title>
        <authorList>
            <person name="Jiao Y."/>
        </authorList>
    </citation>
    <scope>NUCLEOTIDE SEQUENCE [LARGE SCALE GENOMIC DNA]</scope>
    <source>
        <strain evidence="7">IBCAS-2021</strain>
        <tissue evidence="7">Leaf</tissue>
    </source>
</reference>
<sequence length="336" mass="36830">MGSPVSGGKTACVTGGSGYVASVLVRQLLDGGYIVNATVRDPGNQAKVSHLLKLPGSERLKLFRADLTVEGSFNDPINGCDLVFHVASPILSESKDPENEMIKPAVEGALNVLRACANTKTVKRVVLTSSIAALSRRPEKEDGRILTEECWSDVEYLLSEKPPNWGYPLSKTLAEREAWKFAAENQIDLITVIPVLVAGPSLTPEVPQTAILALSILTGNEDRLKTMQLGYGSVPLVHVDDVCRAHIFLGEKESAAGRYICCALSTTVPELAKFLSNRYPQFKVPTETDFRDFPTEPKYPVSAEKLIKEGFAFKYGMEEIYDESVEYFRTKGLITK</sequence>
<dbReference type="CDD" id="cd08958">
    <property type="entry name" value="FR_SDR_e"/>
    <property type="match status" value="1"/>
</dbReference>
<evidence type="ECO:0000256" key="2">
    <source>
        <dbReference type="ARBA" id="ARBA00022857"/>
    </source>
</evidence>